<keyword evidence="6 10" id="KW-0808">Transferase</keyword>
<protein>
    <recommendedName>
        <fullName evidence="4 10">4-alpha-glucanotransferase</fullName>
        <ecNumber evidence="3 10">2.4.1.25</ecNumber>
    </recommendedName>
    <alternativeName>
        <fullName evidence="8 10">Amylomaltase</fullName>
    </alternativeName>
    <alternativeName>
        <fullName evidence="9 10">Disproportionating enzyme</fullName>
    </alternativeName>
</protein>
<dbReference type="EC" id="2.4.1.25" evidence="3 10"/>
<evidence type="ECO:0000313" key="13">
    <source>
        <dbReference type="EMBL" id="AMN48242.1"/>
    </source>
</evidence>
<comment type="catalytic activity">
    <reaction evidence="1 10">
        <text>Transfers a segment of a (1-&gt;4)-alpha-D-glucan to a new position in an acceptor, which may be glucose or a (1-&gt;4)-alpha-D-glucan.</text>
        <dbReference type="EC" id="2.4.1.25"/>
    </reaction>
</comment>
<feature type="region of interest" description="Disordered" evidence="11">
    <location>
        <begin position="765"/>
        <end position="784"/>
    </location>
</feature>
<name>A0A127FCY2_STEDE</name>
<dbReference type="InterPro" id="IPR017853">
    <property type="entry name" value="GH"/>
</dbReference>
<dbReference type="KEGG" id="sdf:ACG33_14275"/>
<proteinExistence type="inferred from homology"/>
<dbReference type="OrthoDB" id="9763489at2"/>
<dbReference type="InterPro" id="IPR048458">
    <property type="entry name" value="MalQ_N"/>
</dbReference>
<accession>A0A127FCY2</accession>
<evidence type="ECO:0000256" key="4">
    <source>
        <dbReference type="ARBA" id="ARBA00020295"/>
    </source>
</evidence>
<dbReference type="EMBL" id="CP011971">
    <property type="protein sequence ID" value="AMN48242.1"/>
    <property type="molecule type" value="Genomic_DNA"/>
</dbReference>
<evidence type="ECO:0000256" key="2">
    <source>
        <dbReference type="ARBA" id="ARBA00005684"/>
    </source>
</evidence>
<keyword evidence="5 10" id="KW-0328">Glycosyltransferase</keyword>
<dbReference type="STRING" id="465721.ACG33_14275"/>
<dbReference type="RefSeq" id="WP_066922182.1">
    <property type="nucleotide sequence ID" value="NZ_CP011971.1"/>
</dbReference>
<evidence type="ECO:0000256" key="7">
    <source>
        <dbReference type="ARBA" id="ARBA00023277"/>
    </source>
</evidence>
<evidence type="ECO:0000259" key="12">
    <source>
        <dbReference type="Pfam" id="PF21226"/>
    </source>
</evidence>
<dbReference type="SUPFAM" id="SSF51445">
    <property type="entry name" value="(Trans)glycosidases"/>
    <property type="match status" value="1"/>
</dbReference>
<dbReference type="PANTHER" id="PTHR32438">
    <property type="entry name" value="4-ALPHA-GLUCANOTRANSFERASE DPE1, CHLOROPLASTIC/AMYLOPLASTIC"/>
    <property type="match status" value="1"/>
</dbReference>
<evidence type="ECO:0000256" key="6">
    <source>
        <dbReference type="ARBA" id="ARBA00022679"/>
    </source>
</evidence>
<feature type="domain" description="MalQ N-terminal beta-sandwich" evidence="12">
    <location>
        <begin position="73"/>
        <end position="191"/>
    </location>
</feature>
<dbReference type="AlphaFoldDB" id="A0A127FCY2"/>
<gene>
    <name evidence="13" type="ORF">ACG33_14275</name>
</gene>
<comment type="similarity">
    <text evidence="2 10">Belongs to the disproportionating enzyme family.</text>
</comment>
<evidence type="ECO:0000256" key="8">
    <source>
        <dbReference type="ARBA" id="ARBA00031423"/>
    </source>
</evidence>
<dbReference type="Pfam" id="PF21226">
    <property type="entry name" value="MalQ_N"/>
    <property type="match status" value="1"/>
</dbReference>
<keyword evidence="14" id="KW-1185">Reference proteome</keyword>
<evidence type="ECO:0000313" key="14">
    <source>
        <dbReference type="Proteomes" id="UP000070250"/>
    </source>
</evidence>
<keyword evidence="7 10" id="KW-0119">Carbohydrate metabolism</keyword>
<dbReference type="GO" id="GO:0004134">
    <property type="term" value="F:4-alpha-glucanotransferase activity"/>
    <property type="evidence" value="ECO:0007669"/>
    <property type="project" value="UniProtKB-EC"/>
</dbReference>
<evidence type="ECO:0000256" key="3">
    <source>
        <dbReference type="ARBA" id="ARBA00012560"/>
    </source>
</evidence>
<dbReference type="Gene3D" id="3.20.20.80">
    <property type="entry name" value="Glycosidases"/>
    <property type="match status" value="1"/>
</dbReference>
<reference evidence="13 14" key="1">
    <citation type="submission" date="2015-06" db="EMBL/GenBank/DDBJ databases">
        <title>A Comprehensive Approach to Explore the Metabolic and Phylogenetic Diversity of Bacterial Steroid Degradation in the Environment: Testosterone as an Example.</title>
        <authorList>
            <person name="Yang F.-C."/>
            <person name="Chen Y.-L."/>
            <person name="Yu C.-P."/>
            <person name="Tang S.-L."/>
            <person name="Wang P.-H."/>
            <person name="Ismail W."/>
            <person name="Wang C.-H."/>
            <person name="Yang C.-Y."/>
            <person name="Chiang Y.-R."/>
        </authorList>
    </citation>
    <scope>NUCLEOTIDE SEQUENCE [LARGE SCALE GENOMIC DNA]</scope>
    <source>
        <strain evidence="13 14">DSM 18526</strain>
    </source>
</reference>
<dbReference type="NCBIfam" id="TIGR00217">
    <property type="entry name" value="malQ"/>
    <property type="match status" value="1"/>
</dbReference>
<dbReference type="InterPro" id="IPR003385">
    <property type="entry name" value="Glyco_hydro_77"/>
</dbReference>
<dbReference type="GO" id="GO:0005975">
    <property type="term" value="P:carbohydrate metabolic process"/>
    <property type="evidence" value="ECO:0007669"/>
    <property type="project" value="InterPro"/>
</dbReference>
<dbReference type="PANTHER" id="PTHR32438:SF5">
    <property type="entry name" value="4-ALPHA-GLUCANOTRANSFERASE DPE1, CHLOROPLASTIC_AMYLOPLASTIC"/>
    <property type="match status" value="1"/>
</dbReference>
<sequence>MSAPSPELAAALASLGQLLGIADTYLDYRGQPQQVSRESQAAILAALGVDTSDLQAVTDAIRQLDVKGWTDMVPPVVVALENARPRIAVSVPLDLEARRIEWTVSPESSPTAAGTVEPPALDAALAAYADRAAWSGSASLEDLTTLAEGTVEDRAYRRVVLDLPPLPQGYHRARLVLDTGLSAGLDVIVAPARCYQPASGLANDAENRGERRSTAGSVWGIAVQLYSLRSADNWGIGDLHDLRELVRMAAPLGCGVIGLNPLHALAPAEPKRSSPYSPSSRQFLNVLYIAVADVPDFVQCEAAQRRVRADDFQTALHRSRMADNVDYAQVASLKLEILRLLYMSFRERHLQRGSERAESFRQFVAARGEPLRLHAIYDALDAHLRRRDPQCRGWPHWPMEYQDPASPAVDRFAREYSQDVEYFMYLQWLVAEQLQAAQDTALKLGMKIGLYGDVAVGADRTGSEVWSNRRLYLQHASVGAPPDALALKGQNWGIPPQDPAELRNQCYQPFIELVRNNMRHVAALRLDHVMSLYRLWWVPSGLTSSEGTYVHYPLDALMAILALESRRNRCVVIGEDLGTVPADVIVAMDEYGVHHYKVLLFEQTSQGEFRLPSQYAANALAAVTTHDLPTLCGWWEEHDLRLRERLDLYPSSQIKAHAHEVRTGERRALMRALVATGLWYWQEDQPLPIYSAALARAVHAFLGMSASAIALIQIEDLIGMIDPVNVPGTDIEHPNWQRKVPLDTCAILARADVQDILGAMQIARSGEHPNDPRFHEREFQERKF</sequence>
<evidence type="ECO:0000256" key="10">
    <source>
        <dbReference type="RuleBase" id="RU361207"/>
    </source>
</evidence>
<evidence type="ECO:0000256" key="5">
    <source>
        <dbReference type="ARBA" id="ARBA00022676"/>
    </source>
</evidence>
<evidence type="ECO:0000256" key="1">
    <source>
        <dbReference type="ARBA" id="ARBA00000439"/>
    </source>
</evidence>
<dbReference type="Proteomes" id="UP000070250">
    <property type="component" value="Chromosome"/>
</dbReference>
<dbReference type="PATRIC" id="fig|465721.4.peg.3052"/>
<evidence type="ECO:0000256" key="11">
    <source>
        <dbReference type="SAM" id="MobiDB-lite"/>
    </source>
</evidence>
<organism evidence="13 14">
    <name type="scientific">Steroidobacter denitrificans</name>
    <dbReference type="NCBI Taxonomy" id="465721"/>
    <lineage>
        <taxon>Bacteria</taxon>
        <taxon>Pseudomonadati</taxon>
        <taxon>Pseudomonadota</taxon>
        <taxon>Gammaproteobacteria</taxon>
        <taxon>Steroidobacterales</taxon>
        <taxon>Steroidobacteraceae</taxon>
        <taxon>Steroidobacter</taxon>
    </lineage>
</organism>
<evidence type="ECO:0000256" key="9">
    <source>
        <dbReference type="ARBA" id="ARBA00031501"/>
    </source>
</evidence>
<dbReference type="Pfam" id="PF02446">
    <property type="entry name" value="Glyco_hydro_77"/>
    <property type="match status" value="1"/>
</dbReference>